<organism evidence="4 5">
    <name type="scientific">Kurthia gibsonii</name>
    <dbReference type="NCBI Taxonomy" id="33946"/>
    <lineage>
        <taxon>Bacteria</taxon>
        <taxon>Bacillati</taxon>
        <taxon>Bacillota</taxon>
        <taxon>Bacilli</taxon>
        <taxon>Bacillales</taxon>
        <taxon>Caryophanaceae</taxon>
        <taxon>Kurthia</taxon>
    </lineage>
</organism>
<evidence type="ECO:0000256" key="2">
    <source>
        <dbReference type="ARBA" id="ARBA00022737"/>
    </source>
</evidence>
<feature type="domain" description="Rhodanese" evidence="3">
    <location>
        <begin position="13"/>
        <end position="132"/>
    </location>
</feature>
<name>A0ABU9LMY4_9BACL</name>
<keyword evidence="5" id="KW-1185">Reference proteome</keyword>
<evidence type="ECO:0000259" key="3">
    <source>
        <dbReference type="PROSITE" id="PS50206"/>
    </source>
</evidence>
<dbReference type="InterPro" id="IPR001763">
    <property type="entry name" value="Rhodanese-like_dom"/>
</dbReference>
<dbReference type="RefSeq" id="WP_087680067.1">
    <property type="nucleotide sequence ID" value="NZ_JBANCH010000003.1"/>
</dbReference>
<dbReference type="CDD" id="cd01449">
    <property type="entry name" value="TST_Repeat_2"/>
    <property type="match status" value="1"/>
</dbReference>
<feature type="domain" description="Rhodanese" evidence="3">
    <location>
        <begin position="163"/>
        <end position="269"/>
    </location>
</feature>
<dbReference type="GO" id="GO:0016740">
    <property type="term" value="F:transferase activity"/>
    <property type="evidence" value="ECO:0007669"/>
    <property type="project" value="UniProtKB-KW"/>
</dbReference>
<dbReference type="CDD" id="cd01448">
    <property type="entry name" value="TST_Repeat_1"/>
    <property type="match status" value="1"/>
</dbReference>
<evidence type="ECO:0000313" key="4">
    <source>
        <dbReference type="EMBL" id="MEL5989149.1"/>
    </source>
</evidence>
<evidence type="ECO:0000256" key="1">
    <source>
        <dbReference type="ARBA" id="ARBA00022679"/>
    </source>
</evidence>
<dbReference type="Gene3D" id="3.40.250.10">
    <property type="entry name" value="Rhodanese-like domain"/>
    <property type="match status" value="2"/>
</dbReference>
<dbReference type="InterPro" id="IPR036873">
    <property type="entry name" value="Rhodanese-like_dom_sf"/>
</dbReference>
<sequence length="271" mass="30699">MGHVFIQAKDIPTNEQAVWIDARYDLADSAYGRAQYDIAHIVGAIHWDLTKDLSDMAKEKSGRHPMPTKEQLHDLFERTGITYETPVYIYDGGGEPFATRAYWLLQYGGFTNARVVADGLEGLKQVGFETTTVEPNPVRSNLNIDWQDQIYVDRAYVKEVTEGKHDKVLIDARAHRRYIGEIEPLDPIAGHIPTARNFDWEQLKKGNTLFINDEIKKVASKDENIIVYCGSGVSASPLYAVLKELGYEHVQLYTGSYSDWVMHYPIATGEE</sequence>
<dbReference type="EMBL" id="JBCEWA010000009">
    <property type="protein sequence ID" value="MEL5989149.1"/>
    <property type="molecule type" value="Genomic_DNA"/>
</dbReference>
<dbReference type="Pfam" id="PF00581">
    <property type="entry name" value="Rhodanese"/>
    <property type="match status" value="2"/>
</dbReference>
<proteinExistence type="predicted"/>
<dbReference type="InterPro" id="IPR045078">
    <property type="entry name" value="TST/MPST-like"/>
</dbReference>
<dbReference type="PANTHER" id="PTHR11364">
    <property type="entry name" value="THIOSULFATE SULFERTANSFERASE"/>
    <property type="match status" value="1"/>
</dbReference>
<gene>
    <name evidence="4" type="ORF">AAF454_12110</name>
</gene>
<dbReference type="PANTHER" id="PTHR11364:SF27">
    <property type="entry name" value="SULFURTRANSFERASE"/>
    <property type="match status" value="1"/>
</dbReference>
<keyword evidence="1 4" id="KW-0808">Transferase</keyword>
<protein>
    <submittedName>
        <fullName evidence="4">Sulfurtransferase</fullName>
        <ecNumber evidence="4">2.8.1.-</ecNumber>
    </submittedName>
</protein>
<reference evidence="4 5" key="1">
    <citation type="submission" date="2024-04" db="EMBL/GenBank/DDBJ databases">
        <authorList>
            <person name="Wu Y.S."/>
            <person name="Zhang L."/>
        </authorList>
    </citation>
    <scope>NUCLEOTIDE SEQUENCE [LARGE SCALE GENOMIC DNA]</scope>
    <source>
        <strain evidence="4 5">KG-01</strain>
    </source>
</reference>
<dbReference type="PROSITE" id="PS50206">
    <property type="entry name" value="RHODANESE_3"/>
    <property type="match status" value="2"/>
</dbReference>
<evidence type="ECO:0000313" key="5">
    <source>
        <dbReference type="Proteomes" id="UP001398420"/>
    </source>
</evidence>
<accession>A0ABU9LMY4</accession>
<dbReference type="SUPFAM" id="SSF52821">
    <property type="entry name" value="Rhodanese/Cell cycle control phosphatase"/>
    <property type="match status" value="2"/>
</dbReference>
<dbReference type="EC" id="2.8.1.-" evidence="4"/>
<comment type="caution">
    <text evidence="4">The sequence shown here is derived from an EMBL/GenBank/DDBJ whole genome shotgun (WGS) entry which is preliminary data.</text>
</comment>
<keyword evidence="2" id="KW-0677">Repeat</keyword>
<dbReference type="SMART" id="SM00450">
    <property type="entry name" value="RHOD"/>
    <property type="match status" value="2"/>
</dbReference>
<dbReference type="Proteomes" id="UP001398420">
    <property type="component" value="Unassembled WGS sequence"/>
</dbReference>